<protein>
    <submittedName>
        <fullName evidence="2">TIGR02099 family protein</fullName>
    </submittedName>
</protein>
<dbReference type="Pfam" id="PF13116">
    <property type="entry name" value="YhdP"/>
    <property type="match status" value="1"/>
</dbReference>
<dbReference type="Proteomes" id="UP000094165">
    <property type="component" value="Unassembled WGS sequence"/>
</dbReference>
<proteinExistence type="predicted"/>
<dbReference type="EMBL" id="AJYW02000017">
    <property type="protein sequence ID" value="OEE79886.1"/>
    <property type="molecule type" value="Genomic_DNA"/>
</dbReference>
<feature type="domain" description="YhdP central" evidence="1">
    <location>
        <begin position="1"/>
        <end position="1270"/>
    </location>
</feature>
<sequence>MSSTFTRLWRILLWLLVTVLVTLAITVTALRITLPQLNQHKSEIEAWVSKGSGFEFTLSGVSGFWRNTHPSISLKNIDANLAGQENHLSVEEVEIEFDLIQSMIHLKPVIADLTLNGLNLDIRSISLVQQEGNNLPSDSTKAPQSNVIQKLDSLLLRQLEDFTVTNSLVQYQAVSGEERQLDISHLKWRNQGKNHKVEGEVSLADSSLNSLLVSANFIDHGSLQVVSGEFYVSAENVLVTPWLTRYLQTETGIDQGKVSLNSWITLHRSKPVDAYVEVLPSELSWTEGSKHELIIESGIFKLSPLKKGWQVNGHSLQLRTDDTPWPELDIAFEWQPEQWRLNVSQLDIATLSPMAKLLPDSTEMTQLLDKLSPRGRIEDIRIAQGQDADSLTYSASLVDGAIKQWELLPGVNYANATIVGSKTQATAKLQIIDDELPYGDVFQAPLVIKQGAVDVVWQRQDDGWSLWADKVTAATPDLQVLGAFRLDFPNNASPFLSFYAEADVYNAGQTWRYLPTLALGQDLTDYLSAAVQAGKAHTAKLLWYGELGDYPYQKNDGIFQAWVGLEDAKFSFDTAWPLVTNLQLDLLFENAAMHLDSRSAKLMGVNAQRITGRIPNLGEGGHIEIEAKVSASGNAVRDYMTASPLVDSVGAALTAIQVSGKVSSEFKLNIPFDEGKDTRAWGFADLNNNHVEMAAPPMTLEKVTGRIKFDDDVIMASGLGGEILDQPVSIDFTGENAGQGYAVKLDAVGDWDVKPLMPYLGQRWLKRLSGHAPWELGVDLQLNDVGFTYQLDLQSNLTSLESQYPYPLAKSAGDKGKASLQASGNQESITARLQLPNTKYQAEIDITQDTPVLTATNLVLGNGGFKISPVVGHHVLVRTDTFDLDEWISVADEPTVGAKSVVDTMNTPIIPLPKRLKVQSQALTFAGLEWHDVDFSARKKNLGWQMDVESQEIEGRVNYLEPYDLSVSLDRLHIYVPAIDKVLEEKTPEEEKAKQLRPLISEFERKFHKAMPNLTLVINDFWLQGYNVGKVNVDLQRQNDRLEWKKVQVISGANELNIDGWWTLKDEVSHSSTNIHIKGENNSDLMERFGVDTGIQKAPFDITTQAEWDGSPWSMQVNTLSGNLDLTFGEGVISDVGGAARLLGLFSLDSIIRKMKLDFSDVFDKGMAFTSITGSGKIQDGVFVTNDINMDAVAGEMNIKGLANLNTQLVDAEVEFTPDITSGIPVLTAFAVTPQTALYVLAITTVISPVVEVITQVNYEVKGPLDSPVVKELSRSKGEFKLPEKLLEKLK</sequence>
<reference evidence="2 3" key="1">
    <citation type="journal article" date="2012" name="Science">
        <title>Ecological populations of bacteria act as socially cohesive units of antibiotic production and resistance.</title>
        <authorList>
            <person name="Cordero O.X."/>
            <person name="Wildschutte H."/>
            <person name="Kirkup B."/>
            <person name="Proehl S."/>
            <person name="Ngo L."/>
            <person name="Hussain F."/>
            <person name="Le Roux F."/>
            <person name="Mincer T."/>
            <person name="Polz M.F."/>
        </authorList>
    </citation>
    <scope>NUCLEOTIDE SEQUENCE [LARGE SCALE GENOMIC DNA]</scope>
    <source>
        <strain evidence="2 3">FF-238</strain>
    </source>
</reference>
<dbReference type="RefSeq" id="WP_017051168.1">
    <property type="nucleotide sequence ID" value="NZ_AJYW02000017.1"/>
</dbReference>
<evidence type="ECO:0000259" key="1">
    <source>
        <dbReference type="Pfam" id="PF13116"/>
    </source>
</evidence>
<dbReference type="PANTHER" id="PTHR38690:SF1">
    <property type="entry name" value="PROTEASE"/>
    <property type="match status" value="1"/>
</dbReference>
<dbReference type="InterPro" id="IPR011836">
    <property type="entry name" value="YhdP"/>
</dbReference>
<gene>
    <name evidence="2" type="ORF">A130_02065</name>
</gene>
<comment type="caution">
    <text evidence="2">The sequence shown here is derived from an EMBL/GenBank/DDBJ whole genome shotgun (WGS) entry which is preliminary data.</text>
</comment>
<accession>A0A1E5D8W9</accession>
<evidence type="ECO:0000313" key="3">
    <source>
        <dbReference type="Proteomes" id="UP000094165"/>
    </source>
</evidence>
<dbReference type="InterPro" id="IPR025263">
    <property type="entry name" value="YhdP_central"/>
</dbReference>
<evidence type="ECO:0000313" key="2">
    <source>
        <dbReference type="EMBL" id="OEE79886.1"/>
    </source>
</evidence>
<name>A0A1E5D8W9_9VIBR</name>
<organism evidence="2 3">
    <name type="scientific">Vibrio genomosp. F6 str. FF-238</name>
    <dbReference type="NCBI Taxonomy" id="1191298"/>
    <lineage>
        <taxon>Bacteria</taxon>
        <taxon>Pseudomonadati</taxon>
        <taxon>Pseudomonadota</taxon>
        <taxon>Gammaproteobacteria</taxon>
        <taxon>Vibrionales</taxon>
        <taxon>Vibrionaceae</taxon>
        <taxon>Vibrio</taxon>
    </lineage>
</organism>
<dbReference type="NCBIfam" id="TIGR02099">
    <property type="entry name" value="YhdP family protein"/>
    <property type="match status" value="1"/>
</dbReference>
<keyword evidence="3" id="KW-1185">Reference proteome</keyword>
<dbReference type="PANTHER" id="PTHR38690">
    <property type="entry name" value="PROTEASE-RELATED"/>
    <property type="match status" value="1"/>
</dbReference>